<feature type="compositionally biased region" description="Basic and acidic residues" evidence="1">
    <location>
        <begin position="105"/>
        <end position="125"/>
    </location>
</feature>
<sequence length="133" mass="15470">MRCVSNLLRKFHMENDCPLKNKENFKVKITDIKAPSMSKDETNSLEWDKLKTISQPKSSSDAEEQSKLRKSEALKVLNETKKSLLWEEDDSPVLEENFEIQKRKNLEKDVQSEKVEKNSKEKEIVGKNVDSVE</sequence>
<gene>
    <name evidence="2" type="ORF">MHBO_002050</name>
</gene>
<accession>A0ABV2AL24</accession>
<organism evidence="2 3">
    <name type="scientific">Bonamia ostreae</name>
    <dbReference type="NCBI Taxonomy" id="126728"/>
    <lineage>
        <taxon>Eukaryota</taxon>
        <taxon>Sar</taxon>
        <taxon>Rhizaria</taxon>
        <taxon>Endomyxa</taxon>
        <taxon>Ascetosporea</taxon>
        <taxon>Haplosporida</taxon>
        <taxon>Bonamia</taxon>
    </lineage>
</organism>
<dbReference type="EMBL" id="JBDODL010000636">
    <property type="protein sequence ID" value="MES1920373.1"/>
    <property type="molecule type" value="Genomic_DNA"/>
</dbReference>
<proteinExistence type="predicted"/>
<dbReference type="Proteomes" id="UP001439008">
    <property type="component" value="Unassembled WGS sequence"/>
</dbReference>
<evidence type="ECO:0000313" key="3">
    <source>
        <dbReference type="Proteomes" id="UP001439008"/>
    </source>
</evidence>
<evidence type="ECO:0000256" key="1">
    <source>
        <dbReference type="SAM" id="MobiDB-lite"/>
    </source>
</evidence>
<protein>
    <submittedName>
        <fullName evidence="2">Uncharacterized protein</fullName>
    </submittedName>
</protein>
<reference evidence="2 3" key="1">
    <citation type="journal article" date="2024" name="BMC Biol.">
        <title>Comparative genomics of Ascetosporea gives new insight into the evolutionary basis for animal parasitism in Rhizaria.</title>
        <authorList>
            <person name="Hiltunen Thoren M."/>
            <person name="Onut-Brannstrom I."/>
            <person name="Alfjorden A."/>
            <person name="Peckova H."/>
            <person name="Swords F."/>
            <person name="Hooper C."/>
            <person name="Holzer A.S."/>
            <person name="Bass D."/>
            <person name="Burki F."/>
        </authorList>
    </citation>
    <scope>NUCLEOTIDE SEQUENCE [LARGE SCALE GENOMIC DNA]</scope>
    <source>
        <strain evidence="2">20-A016</strain>
    </source>
</reference>
<evidence type="ECO:0000313" key="2">
    <source>
        <dbReference type="EMBL" id="MES1920373.1"/>
    </source>
</evidence>
<name>A0ABV2AL24_9EUKA</name>
<comment type="caution">
    <text evidence="2">The sequence shown here is derived from an EMBL/GenBank/DDBJ whole genome shotgun (WGS) entry which is preliminary data.</text>
</comment>
<feature type="region of interest" description="Disordered" evidence="1">
    <location>
        <begin position="105"/>
        <end position="133"/>
    </location>
</feature>
<keyword evidence="3" id="KW-1185">Reference proteome</keyword>